<dbReference type="Pfam" id="PF01292">
    <property type="entry name" value="Ni_hydr_CYTB"/>
    <property type="match status" value="1"/>
</dbReference>
<dbReference type="SUPFAM" id="SSF81342">
    <property type="entry name" value="Transmembrane di-heme cytochromes"/>
    <property type="match status" value="1"/>
</dbReference>
<evidence type="ECO:0000256" key="13">
    <source>
        <dbReference type="SAM" id="Phobius"/>
    </source>
</evidence>
<dbReference type="InterPro" id="IPR016174">
    <property type="entry name" value="Di-haem_cyt_TM"/>
</dbReference>
<evidence type="ECO:0000256" key="10">
    <source>
        <dbReference type="ARBA" id="ARBA00023004"/>
    </source>
</evidence>
<evidence type="ECO:0000256" key="2">
    <source>
        <dbReference type="ARBA" id="ARBA00004651"/>
    </source>
</evidence>
<keyword evidence="8" id="KW-0249">Electron transport</keyword>
<feature type="domain" description="Cytochrome b561 bacterial/Ni-hydrogenase" evidence="14">
    <location>
        <begin position="4"/>
        <end position="173"/>
    </location>
</feature>
<comment type="similarity">
    <text evidence="12">Belongs to the cytochrome b561 family.</text>
</comment>
<gene>
    <name evidence="15" type="ORF">H9906_03315</name>
</gene>
<evidence type="ECO:0000259" key="14">
    <source>
        <dbReference type="Pfam" id="PF01292"/>
    </source>
</evidence>
<name>A0A9D2RHG8_9BURK</name>
<dbReference type="PANTHER" id="PTHR30529:SF1">
    <property type="entry name" value="CYTOCHROME B561 HOMOLOG 2"/>
    <property type="match status" value="1"/>
</dbReference>
<reference evidence="15" key="1">
    <citation type="journal article" date="2021" name="PeerJ">
        <title>Extensive microbial diversity within the chicken gut microbiome revealed by metagenomics and culture.</title>
        <authorList>
            <person name="Gilroy R."/>
            <person name="Ravi A."/>
            <person name="Getino M."/>
            <person name="Pursley I."/>
            <person name="Horton D.L."/>
            <person name="Alikhan N.F."/>
            <person name="Baker D."/>
            <person name="Gharbi K."/>
            <person name="Hall N."/>
            <person name="Watson M."/>
            <person name="Adriaenssens E.M."/>
            <person name="Foster-Nyarko E."/>
            <person name="Jarju S."/>
            <person name="Secka A."/>
            <person name="Antonio M."/>
            <person name="Oren A."/>
            <person name="Chaudhuri R.R."/>
            <person name="La Ragione R."/>
            <person name="Hildebrand F."/>
            <person name="Pallen M.J."/>
        </authorList>
    </citation>
    <scope>NUCLEOTIDE SEQUENCE</scope>
    <source>
        <strain evidence="15">9264</strain>
    </source>
</reference>
<evidence type="ECO:0000256" key="12">
    <source>
        <dbReference type="ARBA" id="ARBA00037975"/>
    </source>
</evidence>
<dbReference type="InterPro" id="IPR011577">
    <property type="entry name" value="Cyt_b561_bac/Ni-Hgenase"/>
</dbReference>
<dbReference type="Gene3D" id="1.20.950.20">
    <property type="entry name" value="Transmembrane di-heme cytochromes, Chain C"/>
    <property type="match status" value="1"/>
</dbReference>
<comment type="subcellular location">
    <subcellularLocation>
        <location evidence="2">Cell membrane</location>
        <topology evidence="2">Multi-pass membrane protein</topology>
    </subcellularLocation>
</comment>
<keyword evidence="9 13" id="KW-1133">Transmembrane helix</keyword>
<keyword evidence="10" id="KW-0408">Iron</keyword>
<evidence type="ECO:0000256" key="6">
    <source>
        <dbReference type="ARBA" id="ARBA00022692"/>
    </source>
</evidence>
<feature type="transmembrane region" description="Helical" evidence="13">
    <location>
        <begin position="83"/>
        <end position="105"/>
    </location>
</feature>
<dbReference type="EMBL" id="DWUQ01000065">
    <property type="protein sequence ID" value="HJD44039.1"/>
    <property type="molecule type" value="Genomic_DNA"/>
</dbReference>
<evidence type="ECO:0000256" key="5">
    <source>
        <dbReference type="ARBA" id="ARBA00022617"/>
    </source>
</evidence>
<dbReference type="GO" id="GO:0046872">
    <property type="term" value="F:metal ion binding"/>
    <property type="evidence" value="ECO:0007669"/>
    <property type="project" value="UniProtKB-KW"/>
</dbReference>
<dbReference type="AlphaFoldDB" id="A0A9D2RHG8"/>
<comment type="cofactor">
    <cofactor evidence="1">
        <name>heme b</name>
        <dbReference type="ChEBI" id="CHEBI:60344"/>
    </cofactor>
</comment>
<organism evidence="15 16">
    <name type="scientific">Candidatus Paenalcaligenes intestinipullorum</name>
    <dbReference type="NCBI Taxonomy" id="2838718"/>
    <lineage>
        <taxon>Bacteria</taxon>
        <taxon>Pseudomonadati</taxon>
        <taxon>Pseudomonadota</taxon>
        <taxon>Betaproteobacteria</taxon>
        <taxon>Burkholderiales</taxon>
        <taxon>Alcaligenaceae</taxon>
        <taxon>Paenalcaligenes</taxon>
    </lineage>
</organism>
<feature type="transmembrane region" description="Helical" evidence="13">
    <location>
        <begin position="12"/>
        <end position="31"/>
    </location>
</feature>
<evidence type="ECO:0000256" key="7">
    <source>
        <dbReference type="ARBA" id="ARBA00022723"/>
    </source>
</evidence>
<accession>A0A9D2RHG8</accession>
<keyword evidence="11 13" id="KW-0472">Membrane</keyword>
<dbReference type="GO" id="GO:0022904">
    <property type="term" value="P:respiratory electron transport chain"/>
    <property type="evidence" value="ECO:0007669"/>
    <property type="project" value="InterPro"/>
</dbReference>
<feature type="transmembrane region" description="Helical" evidence="13">
    <location>
        <begin position="43"/>
        <end position="63"/>
    </location>
</feature>
<dbReference type="PANTHER" id="PTHR30529">
    <property type="entry name" value="CYTOCHROME B561"/>
    <property type="match status" value="1"/>
</dbReference>
<keyword evidence="6 13" id="KW-0812">Transmembrane</keyword>
<dbReference type="GO" id="GO:0005886">
    <property type="term" value="C:plasma membrane"/>
    <property type="evidence" value="ECO:0007669"/>
    <property type="project" value="UniProtKB-SubCell"/>
</dbReference>
<evidence type="ECO:0000256" key="1">
    <source>
        <dbReference type="ARBA" id="ARBA00001970"/>
    </source>
</evidence>
<keyword evidence="7" id="KW-0479">Metal-binding</keyword>
<keyword evidence="4" id="KW-1003">Cell membrane</keyword>
<evidence type="ECO:0000256" key="9">
    <source>
        <dbReference type="ARBA" id="ARBA00022989"/>
    </source>
</evidence>
<dbReference type="InterPro" id="IPR052168">
    <property type="entry name" value="Cytochrome_b561_oxidase"/>
</dbReference>
<dbReference type="Proteomes" id="UP000823889">
    <property type="component" value="Unassembled WGS sequence"/>
</dbReference>
<keyword evidence="5" id="KW-0349">Heme</keyword>
<keyword evidence="3" id="KW-0813">Transport</keyword>
<protein>
    <submittedName>
        <fullName evidence="15">Cytochrome b</fullName>
    </submittedName>
</protein>
<evidence type="ECO:0000256" key="4">
    <source>
        <dbReference type="ARBA" id="ARBA00022475"/>
    </source>
</evidence>
<evidence type="ECO:0000256" key="11">
    <source>
        <dbReference type="ARBA" id="ARBA00023136"/>
    </source>
</evidence>
<reference evidence="15" key="2">
    <citation type="submission" date="2021-04" db="EMBL/GenBank/DDBJ databases">
        <authorList>
            <person name="Gilroy R."/>
        </authorList>
    </citation>
    <scope>NUCLEOTIDE SEQUENCE</scope>
    <source>
        <strain evidence="15">9264</strain>
    </source>
</reference>
<dbReference type="GO" id="GO:0020037">
    <property type="term" value="F:heme binding"/>
    <property type="evidence" value="ECO:0007669"/>
    <property type="project" value="TreeGrafter"/>
</dbReference>
<dbReference type="GO" id="GO:0009055">
    <property type="term" value="F:electron transfer activity"/>
    <property type="evidence" value="ECO:0007669"/>
    <property type="project" value="InterPro"/>
</dbReference>
<feature type="transmembrane region" description="Helical" evidence="13">
    <location>
        <begin position="141"/>
        <end position="162"/>
    </location>
</feature>
<proteinExistence type="inferred from homology"/>
<sequence>MVTRYSLSLRFLHWLLALLLIIGLGVGLVMTDMPLSPFKLKVYSWHKWLGVSIFFLVLIRLCVRIRQSVPELPRSMSASEQALAGIGHALLYGLMVCIPLSGWLMSSAMGFQTVWFGVIPLPDLIPKNEELGDQLVVLHSWLNWGLIFMIVAHVGAALKHQFIDKENFLRRML</sequence>
<evidence type="ECO:0000256" key="3">
    <source>
        <dbReference type="ARBA" id="ARBA00022448"/>
    </source>
</evidence>
<evidence type="ECO:0000313" key="15">
    <source>
        <dbReference type="EMBL" id="HJD44039.1"/>
    </source>
</evidence>
<comment type="caution">
    <text evidence="15">The sequence shown here is derived from an EMBL/GenBank/DDBJ whole genome shotgun (WGS) entry which is preliminary data.</text>
</comment>
<evidence type="ECO:0000256" key="8">
    <source>
        <dbReference type="ARBA" id="ARBA00022982"/>
    </source>
</evidence>
<evidence type="ECO:0000313" key="16">
    <source>
        <dbReference type="Proteomes" id="UP000823889"/>
    </source>
</evidence>